<dbReference type="STRING" id="742767.HMPREF9456_02056"/>
<gene>
    <name evidence="1" type="ORF">HMPREF9456_02056</name>
</gene>
<organism evidence="1 2">
    <name type="scientific">Dysgonomonas mossii DSM 22836</name>
    <dbReference type="NCBI Taxonomy" id="742767"/>
    <lineage>
        <taxon>Bacteria</taxon>
        <taxon>Pseudomonadati</taxon>
        <taxon>Bacteroidota</taxon>
        <taxon>Bacteroidia</taxon>
        <taxon>Bacteroidales</taxon>
        <taxon>Dysgonomonadaceae</taxon>
        <taxon>Dysgonomonas</taxon>
    </lineage>
</organism>
<name>F8X1E7_9BACT</name>
<accession>F8X1E7</accession>
<reference evidence="1 2" key="1">
    <citation type="submission" date="2011-04" db="EMBL/GenBank/DDBJ databases">
        <title>The Genome Sequence of Dysgonomonas mossii DSM 22836.</title>
        <authorList>
            <consortium name="The Broad Institute Genome Sequencing Platform"/>
            <person name="Earl A."/>
            <person name="Ward D."/>
            <person name="Feldgarden M."/>
            <person name="Gevers D."/>
            <person name="Pudlo N."/>
            <person name="Martens E."/>
            <person name="Allen-Vercoe E."/>
            <person name="Young S.K."/>
            <person name="Zeng Q."/>
            <person name="Gargeya S."/>
            <person name="Fitzgerald M."/>
            <person name="Haas B."/>
            <person name="Abouelleil A."/>
            <person name="Alvarado L."/>
            <person name="Arachchi H.M."/>
            <person name="Berlin A."/>
            <person name="Brown A."/>
            <person name="Chapman S.B."/>
            <person name="Chen Z."/>
            <person name="Dunbar C."/>
            <person name="Freedman E."/>
            <person name="Gearin G."/>
            <person name="Gellesch M."/>
            <person name="Goldberg J."/>
            <person name="Griggs A."/>
            <person name="Gujja S."/>
            <person name="Heiman D."/>
            <person name="Howarth C."/>
            <person name="Larson L."/>
            <person name="Lui A."/>
            <person name="MacDonald P.J.P."/>
            <person name="Mehta T."/>
            <person name="Montmayeur A."/>
            <person name="Murphy C."/>
            <person name="Neiman D."/>
            <person name="Pearson M."/>
            <person name="Priest M."/>
            <person name="Roberts A."/>
            <person name="Saif S."/>
            <person name="Shea T."/>
            <person name="Shenoy N."/>
            <person name="Sisk P."/>
            <person name="Stolte C."/>
            <person name="Sykes S."/>
            <person name="Yandava C."/>
            <person name="Wortman J."/>
            <person name="Nusbaum C."/>
            <person name="Birren B."/>
        </authorList>
    </citation>
    <scope>NUCLEOTIDE SEQUENCE [LARGE SCALE GENOMIC DNA]</scope>
    <source>
        <strain evidence="1 2">DSM 22836</strain>
    </source>
</reference>
<dbReference type="RefSeq" id="WP_006843426.1">
    <property type="nucleotide sequence ID" value="NZ_GL892006.1"/>
</dbReference>
<dbReference type="AlphaFoldDB" id="F8X1E7"/>
<dbReference type="Proteomes" id="UP000006420">
    <property type="component" value="Unassembled WGS sequence"/>
</dbReference>
<dbReference type="EMBL" id="ADLW01000009">
    <property type="protein sequence ID" value="EGK03283.1"/>
    <property type="molecule type" value="Genomic_DNA"/>
</dbReference>
<comment type="caution">
    <text evidence="1">The sequence shown here is derived from an EMBL/GenBank/DDBJ whole genome shotgun (WGS) entry which is preliminary data.</text>
</comment>
<protein>
    <recommendedName>
        <fullName evidence="3">PD-(D/E)XK endonuclease-like domain-containing protein</fullName>
    </recommendedName>
</protein>
<evidence type="ECO:0008006" key="3">
    <source>
        <dbReference type="Google" id="ProtNLM"/>
    </source>
</evidence>
<evidence type="ECO:0000313" key="1">
    <source>
        <dbReference type="EMBL" id="EGK03283.1"/>
    </source>
</evidence>
<proteinExistence type="predicted"/>
<keyword evidence="2" id="KW-1185">Reference proteome</keyword>
<dbReference type="eggNOG" id="ENOG5032RH5">
    <property type="taxonomic scope" value="Bacteria"/>
</dbReference>
<evidence type="ECO:0000313" key="2">
    <source>
        <dbReference type="Proteomes" id="UP000006420"/>
    </source>
</evidence>
<sequence>MQNQNYLNYNQQVDFFENNHCYITKEGKQLQGITGIISKMLFPDKYSNIPEHILNKAAEYGSLIHSKCQENDIFETSDCMEVENYMKIKQEHDLIPLENEYLVSDNERIATMIDNVFRASDNSVHLGDIKTTSVLDIESLSWQLSICAFLFEFQNPHLSIDKLYGIWLRKDKYKLQEVERIPNSTIISLIDAYFNNASFENPIKQNTSLEIEELIAIDEEISILEERRAKLLLDIQPLIEKQQYKDDKVTISWVSPSTSIGFDSSKFKKENPELADKYKKETTKSGFVKVTYKKEKECQ</sequence>
<dbReference type="GeneID" id="78082687"/>
<dbReference type="HOGENOM" id="CLU_914171_0_0_10"/>